<evidence type="ECO:0000313" key="3">
    <source>
        <dbReference type="Ensembl" id="ENSCHIP00000032821.1"/>
    </source>
</evidence>
<evidence type="ECO:0000259" key="2">
    <source>
        <dbReference type="PROSITE" id="PS50097"/>
    </source>
</evidence>
<dbReference type="STRING" id="9925.ENSCHIP00000032821"/>
<dbReference type="PANTHER" id="PTHR23312">
    <property type="entry name" value="ARMC5 ARMADILLO REPEAT-CONTAINING -RELATED"/>
    <property type="match status" value="1"/>
</dbReference>
<dbReference type="InterPro" id="IPR055445">
    <property type="entry name" value="ARM_ARMC5"/>
</dbReference>
<dbReference type="GeneTree" id="ENSGT00390000009109"/>
<dbReference type="GO" id="GO:0001707">
    <property type="term" value="P:mesoderm formation"/>
    <property type="evidence" value="ECO:0007669"/>
    <property type="project" value="Ensembl"/>
</dbReference>
<feature type="compositionally biased region" description="Basic and acidic residues" evidence="1">
    <location>
        <begin position="433"/>
        <end position="450"/>
    </location>
</feature>
<dbReference type="GO" id="GO:0005829">
    <property type="term" value="C:cytosol"/>
    <property type="evidence" value="ECO:0007669"/>
    <property type="project" value="Ensembl"/>
</dbReference>
<dbReference type="GO" id="GO:0016020">
    <property type="term" value="C:membrane"/>
    <property type="evidence" value="ECO:0007669"/>
    <property type="project" value="Ensembl"/>
</dbReference>
<dbReference type="Ensembl" id="ENSCHIT00000040697.1">
    <property type="protein sequence ID" value="ENSCHIP00000032821.1"/>
    <property type="gene ID" value="ENSCHIG00000026632.1"/>
</dbReference>
<evidence type="ECO:0000256" key="1">
    <source>
        <dbReference type="SAM" id="MobiDB-lite"/>
    </source>
</evidence>
<dbReference type="Gene3D" id="1.25.10.10">
    <property type="entry name" value="Leucine-rich Repeat Variant"/>
    <property type="match status" value="1"/>
</dbReference>
<dbReference type="RefSeq" id="XP_017896051.1">
    <property type="nucleotide sequence ID" value="XM_018040562.1"/>
</dbReference>
<dbReference type="SMART" id="SM00185">
    <property type="entry name" value="ARM"/>
    <property type="match status" value="5"/>
</dbReference>
<feature type="region of interest" description="Disordered" evidence="1">
    <location>
        <begin position="425"/>
        <end position="452"/>
    </location>
</feature>
<dbReference type="GO" id="GO:0042098">
    <property type="term" value="P:T cell proliferation"/>
    <property type="evidence" value="ECO:0007669"/>
    <property type="project" value="Ensembl"/>
</dbReference>
<reference evidence="3" key="3">
    <citation type="submission" date="2025-09" db="UniProtKB">
        <authorList>
            <consortium name="Ensembl"/>
        </authorList>
    </citation>
    <scope>IDENTIFICATION</scope>
</reference>
<dbReference type="GO" id="GO:0001701">
    <property type="term" value="P:in utero embryonic development"/>
    <property type="evidence" value="ECO:0007669"/>
    <property type="project" value="Ensembl"/>
</dbReference>
<dbReference type="GO" id="GO:0006368">
    <property type="term" value="P:transcription elongation by RNA polymerase II"/>
    <property type="evidence" value="ECO:0007669"/>
    <property type="project" value="Ensembl"/>
</dbReference>
<sequence length="939" mass="97542">MAAAKSTPTDSLSFCLAQLTAAAGEGLGGGKDTATSETPLGRALLALRTRHVKAAGGIERFRARGGLRPLLALLRRAAAAGPAPSQGGAGSAPSSVESAASSGPAPSPGSAPSSASPATPSPPARLRKTLDLALSILANCCTEGACRAEVRRLGGILPLVTILQCVKTDSIQNRTARALGNLAMEPESCGDIHCAGAVPLLVESLTAFQDSQCRQSVVRALRNLADSPQHRLALAQQGAVRPLAELLAAAPDPALTLALVRALLELSRGCSRACAEQLSLGGGLGPLVGLASHPKRAVREATILILANLCAQGLVRPALGNAGGVEVLLGELRRRRGLNGASPASQQPLVRAVCLLCREAINRARLRDAGGLELLMGLLRDPRASAWHPRVVAALVGFLYDTGALGRLQALGLVPLLAGQLCGEAGDEEEEGREAASWDFPEERTPERAEAGSFRSLQSWLISEGYAAGPGDISPDWSPECCPPPPEPTDLTSPTSLRTPRALRPPGRSPTASAAEEPWGREGPALLLLSRFSQAPDPSGALVTGPALCGLLAYVTGAPGPPSPRALRILARLTCNPACLEAFVRSYGAALLRAWLVLGVAPDDWPALRTRPARRSQHQHRELGEMLLQNLTVQAESPFGVGALTHLLLSGSPEDRVACALTLPFICRKPSLWRRLLLDQGGLRLLLSALTRPAPHPLFLFFAADSLSCLQGLVSPTGSPAVLPAIPLDLDPPSPCLYEPLLGPAPMPAPDLHFLLDSGLRLPAQRAASATASPFFRALLAGSFAEAQMDLVPLRGLSPSAAWPILHHLHGCRGCGAALGPVPPPGQPLLGSEAEEALEAAGRFLLPGLEEELEEAVGRIHLGPQGGPESVGEVFRLGRPRLAAHCARWTLGPGQCPRKRALALVGLVEAAGEEAGPLTEALLAVVMGVESGGKGPNLD</sequence>
<dbReference type="SUPFAM" id="SSF48371">
    <property type="entry name" value="ARM repeat"/>
    <property type="match status" value="1"/>
</dbReference>
<dbReference type="CTD" id="79798"/>
<dbReference type="InterPro" id="IPR000225">
    <property type="entry name" value="Armadillo"/>
</dbReference>
<dbReference type="Pfam" id="PF24768">
    <property type="entry name" value="ARM_ARMC5"/>
    <property type="match status" value="1"/>
</dbReference>
<dbReference type="OMA" id="NCCTEGG"/>
<dbReference type="Bgee" id="ENSCHIG00000026632">
    <property type="expression patterns" value="Expressed in rumen and 16 other cell types or tissues"/>
</dbReference>
<dbReference type="AlphaFoldDB" id="A0A452G8N2"/>
<feature type="region of interest" description="Disordered" evidence="1">
    <location>
        <begin position="473"/>
        <end position="519"/>
    </location>
</feature>
<feature type="compositionally biased region" description="Low complexity" evidence="1">
    <location>
        <begin position="82"/>
        <end position="118"/>
    </location>
</feature>
<feature type="region of interest" description="Disordered" evidence="1">
    <location>
        <begin position="82"/>
        <end position="124"/>
    </location>
</feature>
<dbReference type="KEGG" id="chx:102172684"/>
<dbReference type="InterPro" id="IPR011333">
    <property type="entry name" value="SKP1/BTB/POZ_sf"/>
</dbReference>
<dbReference type="GeneID" id="102172684"/>
<dbReference type="SUPFAM" id="SSF54695">
    <property type="entry name" value="POZ domain"/>
    <property type="match status" value="1"/>
</dbReference>
<dbReference type="GO" id="GO:0043367">
    <property type="term" value="P:CD4-positive, alpha-beta T cell differentiation"/>
    <property type="evidence" value="ECO:0007669"/>
    <property type="project" value="Ensembl"/>
</dbReference>
<dbReference type="GO" id="GO:0051607">
    <property type="term" value="P:defense response to virus"/>
    <property type="evidence" value="ECO:0007669"/>
    <property type="project" value="Ensembl"/>
</dbReference>
<organism evidence="3 4">
    <name type="scientific">Capra hircus</name>
    <name type="common">Goat</name>
    <dbReference type="NCBI Taxonomy" id="9925"/>
    <lineage>
        <taxon>Eukaryota</taxon>
        <taxon>Metazoa</taxon>
        <taxon>Chordata</taxon>
        <taxon>Craniata</taxon>
        <taxon>Vertebrata</taxon>
        <taxon>Euteleostomi</taxon>
        <taxon>Mammalia</taxon>
        <taxon>Eutheria</taxon>
        <taxon>Laurasiatheria</taxon>
        <taxon>Artiodactyla</taxon>
        <taxon>Ruminantia</taxon>
        <taxon>Pecora</taxon>
        <taxon>Bovidae</taxon>
        <taxon>Caprinae</taxon>
        <taxon>Capra</taxon>
    </lineage>
</organism>
<dbReference type="GO" id="GO:1990756">
    <property type="term" value="F:ubiquitin-like ligase-substrate adaptor activity"/>
    <property type="evidence" value="ECO:0007669"/>
    <property type="project" value="Ensembl"/>
</dbReference>
<dbReference type="OrthoDB" id="6086604at2759"/>
<dbReference type="GO" id="GO:0043161">
    <property type="term" value="P:proteasome-mediated ubiquitin-dependent protein catabolic process"/>
    <property type="evidence" value="ECO:0007669"/>
    <property type="project" value="Ensembl"/>
</dbReference>
<dbReference type="PROSITE" id="PS50097">
    <property type="entry name" value="BTB"/>
    <property type="match status" value="1"/>
</dbReference>
<dbReference type="Gene3D" id="3.30.710.10">
    <property type="entry name" value="Potassium Channel Kv1.1, Chain A"/>
    <property type="match status" value="1"/>
</dbReference>
<proteinExistence type="predicted"/>
<dbReference type="GO" id="GO:0005925">
    <property type="term" value="C:focal adhesion"/>
    <property type="evidence" value="ECO:0007669"/>
    <property type="project" value="Ensembl"/>
</dbReference>
<reference evidence="3 4" key="1">
    <citation type="submission" date="2016-04" db="EMBL/GenBank/DDBJ databases">
        <title>Polished mammalian reference genomes with single-molecule sequencing and chromosome conformation capture applied to the Capra hircus genome.</title>
        <authorList>
            <person name="Bickhart D.M."/>
            <person name="Koren S."/>
            <person name="Rosen B."/>
            <person name="Hastie A."/>
            <person name="Liachko I."/>
            <person name="Sullivan S.T."/>
            <person name="Burton J."/>
            <person name="Sayre B.L."/>
            <person name="Huson H.J."/>
            <person name="Lee J."/>
            <person name="Lam E."/>
            <person name="Kelley C.M."/>
            <person name="Hutchison J.L."/>
            <person name="Zhou Y."/>
            <person name="Sun J."/>
            <person name="Crisa A."/>
            <person name="Schwartz J.C."/>
            <person name="Hammond J.A."/>
            <person name="Schroeder S.G."/>
            <person name="Liu G.E."/>
            <person name="Dunham M."/>
            <person name="Shendure J."/>
            <person name="Sonstegard T.S."/>
            <person name="Phillippy A.M."/>
            <person name="Van Tassell C.P."/>
            <person name="Smith T.P."/>
        </authorList>
    </citation>
    <scope>NUCLEOTIDE SEQUENCE [LARGE SCALE GENOMIC DNA]</scope>
</reference>
<dbReference type="GO" id="GO:0035801">
    <property type="term" value="P:adrenal cortex development"/>
    <property type="evidence" value="ECO:0007669"/>
    <property type="project" value="Ensembl"/>
</dbReference>
<dbReference type="GO" id="GO:0050810">
    <property type="term" value="P:regulation of steroid biosynthetic process"/>
    <property type="evidence" value="ECO:0007669"/>
    <property type="project" value="Ensembl"/>
</dbReference>
<dbReference type="InterPro" id="IPR011989">
    <property type="entry name" value="ARM-like"/>
</dbReference>
<reference evidence="3" key="2">
    <citation type="submission" date="2025-08" db="UniProtKB">
        <authorList>
            <consortium name="Ensembl"/>
        </authorList>
    </citation>
    <scope>IDENTIFICATION</scope>
</reference>
<dbReference type="GO" id="GO:0160240">
    <property type="term" value="P:RNA polymerase II transcription initiation surveillance"/>
    <property type="evidence" value="ECO:0007669"/>
    <property type="project" value="Ensembl"/>
</dbReference>
<dbReference type="GO" id="GO:0005654">
    <property type="term" value="C:nucleoplasm"/>
    <property type="evidence" value="ECO:0007669"/>
    <property type="project" value="Ensembl"/>
</dbReference>
<protein>
    <submittedName>
        <fullName evidence="3">Armadillo repeat containing 5</fullName>
    </submittedName>
</protein>
<dbReference type="FunFam" id="3.30.710.10:FF:000094">
    <property type="entry name" value="Armadillo repeat containing 5"/>
    <property type="match status" value="1"/>
</dbReference>
<keyword evidence="4" id="KW-1185">Reference proteome</keyword>
<gene>
    <name evidence="3" type="primary">ARMC5</name>
</gene>
<evidence type="ECO:0000313" key="4">
    <source>
        <dbReference type="Proteomes" id="UP000291000"/>
    </source>
</evidence>
<dbReference type="InterPro" id="IPR016024">
    <property type="entry name" value="ARM-type_fold"/>
</dbReference>
<feature type="domain" description="BTB" evidence="2">
    <location>
        <begin position="750"/>
        <end position="810"/>
    </location>
</feature>
<dbReference type="PANTHER" id="PTHR23312:SF8">
    <property type="entry name" value="ARMADILLO REPEAT-CONTAINING PROTEIN 5"/>
    <property type="match status" value="1"/>
</dbReference>
<dbReference type="Proteomes" id="UP000291000">
    <property type="component" value="Chromosome 25"/>
</dbReference>
<dbReference type="GO" id="GO:0000785">
    <property type="term" value="C:chromatin"/>
    <property type="evidence" value="ECO:0007669"/>
    <property type="project" value="Ensembl"/>
</dbReference>
<name>A0A452G8N2_CAPHI</name>
<accession>A0A452G8N2</accession>
<dbReference type="GO" id="GO:0031463">
    <property type="term" value="C:Cul3-RING ubiquitin ligase complex"/>
    <property type="evidence" value="ECO:0007669"/>
    <property type="project" value="Ensembl"/>
</dbReference>
<dbReference type="InterPro" id="IPR000210">
    <property type="entry name" value="BTB/POZ_dom"/>
</dbReference>
<dbReference type="EMBL" id="LWLT01000031">
    <property type="status" value="NOT_ANNOTATED_CDS"/>
    <property type="molecule type" value="Genomic_DNA"/>
</dbReference>